<proteinExistence type="predicted"/>
<organism evidence="1">
    <name type="scientific">Cyprideis torosa</name>
    <dbReference type="NCBI Taxonomy" id="163714"/>
    <lineage>
        <taxon>Eukaryota</taxon>
        <taxon>Metazoa</taxon>
        <taxon>Ecdysozoa</taxon>
        <taxon>Arthropoda</taxon>
        <taxon>Crustacea</taxon>
        <taxon>Oligostraca</taxon>
        <taxon>Ostracoda</taxon>
        <taxon>Podocopa</taxon>
        <taxon>Podocopida</taxon>
        <taxon>Cytherocopina</taxon>
        <taxon>Cytheroidea</taxon>
        <taxon>Cytherideidae</taxon>
        <taxon>Cyprideis</taxon>
    </lineage>
</organism>
<dbReference type="InterPro" id="IPR005312">
    <property type="entry name" value="DUF1759"/>
</dbReference>
<reference evidence="1" key="1">
    <citation type="submission" date="2020-11" db="EMBL/GenBank/DDBJ databases">
        <authorList>
            <person name="Tran Van P."/>
        </authorList>
    </citation>
    <scope>NUCLEOTIDE SEQUENCE</scope>
</reference>
<name>A0A7R8ZIJ4_9CRUS</name>
<accession>A0A7R8ZIJ4</accession>
<sequence length="464" mass="50305">MHLHKVPPAHVELLAAEQAHVSTTINKANRSLFYALNQLLERQQQPAVTAVDHSVGSDRPSIRGAARLSVPFVHSPQFEDSGIHGAHVQLQETWSLHRSPIPSSAVSPSTSNPFVDPSQSLTGDPFICSFGLSAAAPSDAFFCSFGVSAAVPSNAFLCSFGVSAAVPSDAFLCSFGVSAAVPSDAFCCSFGVSAAVPSDAFLFSFGVSYQPLSHQTHSSAPLGYQPLSHQMHSSVPSGYQPLSHQTHSSAPLGYQPLSHQTHSSAPLGYRISRCPIRRIPLLLWGIVSAAVPSDAFLCSFRVSLYIPSPLLLLTSFDFSPFRLSTSFDFSPSSLPYSQGDWFPGPRIEALKIPQLKIDIMEFHGWWGRFASANHSQHGLSKVSKLQCLLEFTDGPAKAHLKNLPITDSAYDETRQLICFIDRRFGRRNPCLKQPFYLKLSLLRVDVSMSSNITSTASVASICDK</sequence>
<protein>
    <submittedName>
        <fullName evidence="1">Uncharacterized protein</fullName>
    </submittedName>
</protein>
<dbReference type="EMBL" id="OB660089">
    <property type="protein sequence ID" value="CAD7222664.1"/>
    <property type="molecule type" value="Genomic_DNA"/>
</dbReference>
<dbReference type="AlphaFoldDB" id="A0A7R8ZIJ4"/>
<dbReference type="Pfam" id="PF03564">
    <property type="entry name" value="DUF1759"/>
    <property type="match status" value="1"/>
</dbReference>
<evidence type="ECO:0000313" key="1">
    <source>
        <dbReference type="EMBL" id="CAD7222664.1"/>
    </source>
</evidence>
<gene>
    <name evidence="1" type="ORF">CTOB1V02_LOCUS666</name>
</gene>